<sequence>MSKLFRSLSRRLSFSSPSSSSTSPIHSSSNPLTEKVARPDELSPKHNIFEEEVCFEDINQAIDNWEIPKIPQDELYVPDDNKRKSDYIIKTAENNIPLGPDSGEEFHLLTKASVREHARHYRYLHIGCVQVAVKPLIREGLNASILMCLRDIRHNDFQDSLIGTVETSLGHGPVYFNCFPNKTVSLLDTNILDSLFLNIRIHGLNMKEGSIPAALIYRIQYKVMNTCNSRVLLKSQDRETTLFVTDMTKANVMIPRLIRWDEIDLPQSWSIDRAIPTQPRQAPLLREIKQDESGKVEIFFDRRNSFPPDQKQGHLMILLQQEGLFL</sequence>
<feature type="region of interest" description="Disordered" evidence="1">
    <location>
        <begin position="13"/>
        <end position="39"/>
    </location>
</feature>
<gene>
    <name evidence="2" type="ORF">DS421_19g662660</name>
</gene>
<dbReference type="EMBL" id="CP031001">
    <property type="protein sequence ID" value="QHN78595.1"/>
    <property type="molecule type" value="Genomic_DNA"/>
</dbReference>
<name>A0A6B9VCB3_ARAHY</name>
<dbReference type="InterPro" id="IPR051596">
    <property type="entry name" value="Caulimoviridae_Movement"/>
</dbReference>
<evidence type="ECO:0000313" key="3">
    <source>
        <dbReference type="Proteomes" id="UP000464620"/>
    </source>
</evidence>
<accession>A0A6B9VCB3</accession>
<reference evidence="2 3" key="1">
    <citation type="submission" date="2020-01" db="EMBL/GenBank/DDBJ databases">
        <title>Genome sequence of Arachis hypogaea, cultivar Shitouqi.</title>
        <authorList>
            <person name="Zhuang W."/>
            <person name="Chen H."/>
            <person name="Varshney R."/>
            <person name="Wang D."/>
            <person name="Ming R."/>
        </authorList>
    </citation>
    <scope>NUCLEOTIDE SEQUENCE [LARGE SCALE GENOMIC DNA]</scope>
    <source>
        <tissue evidence="2">Young leaf</tissue>
    </source>
</reference>
<protein>
    <submittedName>
        <fullName evidence="2">Polyprotein</fullName>
    </submittedName>
</protein>
<dbReference type="Proteomes" id="UP000464620">
    <property type="component" value="Chromosome B09"/>
</dbReference>
<feature type="compositionally biased region" description="Low complexity" evidence="1">
    <location>
        <begin position="13"/>
        <end position="32"/>
    </location>
</feature>
<organism evidence="2 3">
    <name type="scientific">Arachis hypogaea</name>
    <name type="common">Peanut</name>
    <dbReference type="NCBI Taxonomy" id="3818"/>
    <lineage>
        <taxon>Eukaryota</taxon>
        <taxon>Viridiplantae</taxon>
        <taxon>Streptophyta</taxon>
        <taxon>Embryophyta</taxon>
        <taxon>Tracheophyta</taxon>
        <taxon>Spermatophyta</taxon>
        <taxon>Magnoliopsida</taxon>
        <taxon>eudicotyledons</taxon>
        <taxon>Gunneridae</taxon>
        <taxon>Pentapetalae</taxon>
        <taxon>rosids</taxon>
        <taxon>fabids</taxon>
        <taxon>Fabales</taxon>
        <taxon>Fabaceae</taxon>
        <taxon>Papilionoideae</taxon>
        <taxon>50 kb inversion clade</taxon>
        <taxon>dalbergioids sensu lato</taxon>
        <taxon>Dalbergieae</taxon>
        <taxon>Pterocarpus clade</taxon>
        <taxon>Arachis</taxon>
    </lineage>
</organism>
<dbReference type="InterPro" id="IPR028919">
    <property type="entry name" value="Viral_movement"/>
</dbReference>
<proteinExistence type="predicted"/>
<dbReference type="Pfam" id="PF01107">
    <property type="entry name" value="MP"/>
    <property type="match status" value="1"/>
</dbReference>
<dbReference type="PANTHER" id="PTHR47599:SF4">
    <property type="entry name" value="POLYPROTEIN"/>
    <property type="match status" value="1"/>
</dbReference>
<dbReference type="AlphaFoldDB" id="A0A6B9VCB3"/>
<evidence type="ECO:0000313" key="2">
    <source>
        <dbReference type="EMBL" id="QHN78595.1"/>
    </source>
</evidence>
<dbReference type="PANTHER" id="PTHR47599">
    <property type="entry name" value="CELL-TO-CELL MOVEMENT PROTEIN"/>
    <property type="match status" value="1"/>
</dbReference>
<evidence type="ECO:0000256" key="1">
    <source>
        <dbReference type="SAM" id="MobiDB-lite"/>
    </source>
</evidence>